<feature type="region of interest" description="Disordered" evidence="1">
    <location>
        <begin position="1"/>
        <end position="55"/>
    </location>
</feature>
<name>A0AAV7PD98_PLEWA</name>
<accession>A0AAV7PD98</accession>
<evidence type="ECO:0000256" key="1">
    <source>
        <dbReference type="SAM" id="MobiDB-lite"/>
    </source>
</evidence>
<keyword evidence="3" id="KW-1185">Reference proteome</keyword>
<organism evidence="2 3">
    <name type="scientific">Pleurodeles waltl</name>
    <name type="common">Iberian ribbed newt</name>
    <dbReference type="NCBI Taxonomy" id="8319"/>
    <lineage>
        <taxon>Eukaryota</taxon>
        <taxon>Metazoa</taxon>
        <taxon>Chordata</taxon>
        <taxon>Craniata</taxon>
        <taxon>Vertebrata</taxon>
        <taxon>Euteleostomi</taxon>
        <taxon>Amphibia</taxon>
        <taxon>Batrachia</taxon>
        <taxon>Caudata</taxon>
        <taxon>Salamandroidea</taxon>
        <taxon>Salamandridae</taxon>
        <taxon>Pleurodelinae</taxon>
        <taxon>Pleurodeles</taxon>
    </lineage>
</organism>
<proteinExistence type="predicted"/>
<comment type="caution">
    <text evidence="2">The sequence shown here is derived from an EMBL/GenBank/DDBJ whole genome shotgun (WGS) entry which is preliminary data.</text>
</comment>
<dbReference type="AlphaFoldDB" id="A0AAV7PD98"/>
<feature type="compositionally biased region" description="Polar residues" evidence="1">
    <location>
        <begin position="117"/>
        <end position="128"/>
    </location>
</feature>
<feature type="compositionally biased region" description="Basic and acidic residues" evidence="1">
    <location>
        <begin position="129"/>
        <end position="139"/>
    </location>
</feature>
<dbReference type="EMBL" id="JANPWB010000011">
    <property type="protein sequence ID" value="KAJ1125154.1"/>
    <property type="molecule type" value="Genomic_DNA"/>
</dbReference>
<evidence type="ECO:0000313" key="2">
    <source>
        <dbReference type="EMBL" id="KAJ1125154.1"/>
    </source>
</evidence>
<protein>
    <submittedName>
        <fullName evidence="2">Uncharacterized protein</fullName>
    </submittedName>
</protein>
<reference evidence="2" key="1">
    <citation type="journal article" date="2022" name="bioRxiv">
        <title>Sequencing and chromosome-scale assembly of the giantPleurodeles waltlgenome.</title>
        <authorList>
            <person name="Brown T."/>
            <person name="Elewa A."/>
            <person name="Iarovenko S."/>
            <person name="Subramanian E."/>
            <person name="Araus A.J."/>
            <person name="Petzold A."/>
            <person name="Susuki M."/>
            <person name="Suzuki K.-i.T."/>
            <person name="Hayashi T."/>
            <person name="Toyoda A."/>
            <person name="Oliveira C."/>
            <person name="Osipova E."/>
            <person name="Leigh N.D."/>
            <person name="Simon A."/>
            <person name="Yun M.H."/>
        </authorList>
    </citation>
    <scope>NUCLEOTIDE SEQUENCE</scope>
    <source>
        <strain evidence="2">20211129_DDA</strain>
        <tissue evidence="2">Liver</tissue>
    </source>
</reference>
<sequence length="139" mass="15096">MQHGIPSAAGDRFLQSDATPQRLPTGANSRAESQLLQGTAYQATRPRSNRCQAQSSTLVSIKKADWQRAPALKLSYLRGTAYQATRPRSNLRQAPSSTLVSTKKGGVPELPRLRGTAFSSDATPQSHPTDNELQHARQS</sequence>
<evidence type="ECO:0000313" key="3">
    <source>
        <dbReference type="Proteomes" id="UP001066276"/>
    </source>
</evidence>
<dbReference type="Proteomes" id="UP001066276">
    <property type="component" value="Chromosome 7"/>
</dbReference>
<gene>
    <name evidence="2" type="ORF">NDU88_003591</name>
</gene>
<feature type="compositionally biased region" description="Polar residues" evidence="1">
    <location>
        <begin position="87"/>
        <end position="101"/>
    </location>
</feature>
<feature type="compositionally biased region" description="Polar residues" evidence="1">
    <location>
        <begin position="26"/>
        <end position="55"/>
    </location>
</feature>
<feature type="region of interest" description="Disordered" evidence="1">
    <location>
        <begin position="87"/>
        <end position="139"/>
    </location>
</feature>